<keyword evidence="1" id="KW-0853">WD repeat</keyword>
<dbReference type="PROSITE" id="PS50082">
    <property type="entry name" value="WD_REPEATS_2"/>
    <property type="match status" value="1"/>
</dbReference>
<evidence type="ECO:0000313" key="2">
    <source>
        <dbReference type="EMBL" id="KAG0252427.1"/>
    </source>
</evidence>
<feature type="repeat" description="WD" evidence="1">
    <location>
        <begin position="1"/>
        <end position="34"/>
    </location>
</feature>
<protein>
    <submittedName>
        <fullName evidence="2">Uncharacterized protein</fullName>
    </submittedName>
</protein>
<name>A0AAD4D2I6_9FUNG</name>
<dbReference type="AlphaFoldDB" id="A0AAD4D2I6"/>
<proteinExistence type="predicted"/>
<reference evidence="2" key="1">
    <citation type="journal article" date="2020" name="Fungal Divers.">
        <title>Resolving the Mortierellaceae phylogeny through synthesis of multi-gene phylogenetics and phylogenomics.</title>
        <authorList>
            <person name="Vandepol N."/>
            <person name="Liber J."/>
            <person name="Desiro A."/>
            <person name="Na H."/>
            <person name="Kennedy M."/>
            <person name="Barry K."/>
            <person name="Grigoriev I.V."/>
            <person name="Miller A.N."/>
            <person name="O'Donnell K."/>
            <person name="Stajich J.E."/>
            <person name="Bonito G."/>
        </authorList>
    </citation>
    <scope>NUCLEOTIDE SEQUENCE</scope>
    <source>
        <strain evidence="2">NRRL 28262</strain>
    </source>
</reference>
<feature type="non-terminal residue" evidence="2">
    <location>
        <position position="1"/>
    </location>
</feature>
<dbReference type="InterPro" id="IPR001680">
    <property type="entry name" value="WD40_rpt"/>
</dbReference>
<dbReference type="Proteomes" id="UP001194580">
    <property type="component" value="Unassembled WGS sequence"/>
</dbReference>
<keyword evidence="3" id="KW-1185">Reference proteome</keyword>
<comment type="caution">
    <text evidence="2">The sequence shown here is derived from an EMBL/GenBank/DDBJ whole genome shotgun (WGS) entry which is preliminary data.</text>
</comment>
<sequence length="96" mass="10378">SVAWNPVVALEFVTGCWDGSVRVWRIVSHNVTDRRDVSVQMLCGNDVALLSAMGLTIKGAIGLSSMNRKLLLQRGAYDDPMVSEGEGDNAEGVELE</sequence>
<evidence type="ECO:0000256" key="1">
    <source>
        <dbReference type="PROSITE-ProRule" id="PRU00221"/>
    </source>
</evidence>
<evidence type="ECO:0000313" key="3">
    <source>
        <dbReference type="Proteomes" id="UP001194580"/>
    </source>
</evidence>
<accession>A0AAD4D2I6</accession>
<organism evidence="2 3">
    <name type="scientific">Linnemannia exigua</name>
    <dbReference type="NCBI Taxonomy" id="604196"/>
    <lineage>
        <taxon>Eukaryota</taxon>
        <taxon>Fungi</taxon>
        <taxon>Fungi incertae sedis</taxon>
        <taxon>Mucoromycota</taxon>
        <taxon>Mortierellomycotina</taxon>
        <taxon>Mortierellomycetes</taxon>
        <taxon>Mortierellales</taxon>
        <taxon>Mortierellaceae</taxon>
        <taxon>Linnemannia</taxon>
    </lineage>
</organism>
<dbReference type="EMBL" id="JAAAIL010003107">
    <property type="protein sequence ID" value="KAG0252427.1"/>
    <property type="molecule type" value="Genomic_DNA"/>
</dbReference>
<gene>
    <name evidence="2" type="ORF">BGZ95_006644</name>
</gene>